<dbReference type="Proteomes" id="UP000241010">
    <property type="component" value="Unassembled WGS sequence"/>
</dbReference>
<dbReference type="SUPFAM" id="SSF158472">
    <property type="entry name" value="HAMP domain-like"/>
    <property type="match status" value="1"/>
</dbReference>
<keyword evidence="5" id="KW-0808">Transferase</keyword>
<keyword evidence="11" id="KW-1133">Transmembrane helix</keyword>
<evidence type="ECO:0000256" key="5">
    <source>
        <dbReference type="ARBA" id="ARBA00022679"/>
    </source>
</evidence>
<dbReference type="PROSITE" id="PS50885">
    <property type="entry name" value="HAMP"/>
    <property type="match status" value="1"/>
</dbReference>
<keyword evidence="9" id="KW-0902">Two-component regulatory system</keyword>
<sequence>MSRPVSIRARLTLALLVIVCIAALLVLAGMYVVLQAERDFRLLAEDRIPRVALAGELAEFTGDLAAVSVGIIASNGKDPAVLAERVEEAAAGIAAVLTSSALQRAPEGEDLARAEAVLRRALAGFNRTSVALGDLAYRAGATDQQLRWTHSDVQDQAGALLQDLSFNMDAALGVLVEDPDPARRAAAEGGLKRDRLARDRLARLASETATLTALLLQARGVEGLEALDEVRELGHDTLDAIALLRIDLPERADIGLLLESVDRLIALAQEPEGIFSQMRGQITLRTEAVDQLASAQQALSEMQAQLSTLGRRERVAAQAAADEAARGVLLGAIWLSALALAGAVASAAILLAYVRNRILRRLERLAADLTRIAEGDETAALPVRGRDEIADMARAVEVFRASAAELQLAHCDLSAEVAERRRAVERLERTQRDLVQAGKMAALGQMSAAISHEINQPLAAMRHRLHNLRLAQPQAAEAIARLEATVERISGTIGHLRRIARRSDHRRVRVTLAEPVEAALALLDHRLHQEAVAVERPAELGRVEVEGDEILLEQVLLNIFSNALDAIGETGRGSGSIRLTLEQRDDVLLRVTDDGAGLQGRAPADLVDPFFTTKEVGKGLGLGLSIAFNVMQDMGGHLEIMPAGQGAEVLLRLRRWQGERKVAHG</sequence>
<dbReference type="InterPro" id="IPR036097">
    <property type="entry name" value="HisK_dim/P_sf"/>
</dbReference>
<comment type="caution">
    <text evidence="14">The sequence shown here is derived from an EMBL/GenBank/DDBJ whole genome shotgun (WGS) entry which is preliminary data.</text>
</comment>
<dbReference type="InterPro" id="IPR003594">
    <property type="entry name" value="HATPase_dom"/>
</dbReference>
<dbReference type="PROSITE" id="PS50109">
    <property type="entry name" value="HIS_KIN"/>
    <property type="match status" value="1"/>
</dbReference>
<keyword evidence="11" id="KW-0472">Membrane</keyword>
<dbReference type="InterPro" id="IPR003661">
    <property type="entry name" value="HisK_dim/P_dom"/>
</dbReference>
<dbReference type="EC" id="2.7.13.3" evidence="3"/>
<dbReference type="PANTHER" id="PTHR43065:SF46">
    <property type="entry name" value="C4-DICARBOXYLATE TRANSPORT SENSOR PROTEIN DCTB"/>
    <property type="match status" value="1"/>
</dbReference>
<dbReference type="CDD" id="cd00082">
    <property type="entry name" value="HisKA"/>
    <property type="match status" value="1"/>
</dbReference>
<dbReference type="AlphaFoldDB" id="A0A2T4JT09"/>
<comment type="subcellular location">
    <subcellularLocation>
        <location evidence="2">Membrane</location>
    </subcellularLocation>
</comment>
<evidence type="ECO:0000256" key="7">
    <source>
        <dbReference type="ARBA" id="ARBA00022777"/>
    </source>
</evidence>
<dbReference type="Pfam" id="PF00512">
    <property type="entry name" value="HisKA"/>
    <property type="match status" value="1"/>
</dbReference>
<evidence type="ECO:0000259" key="12">
    <source>
        <dbReference type="PROSITE" id="PS50109"/>
    </source>
</evidence>
<evidence type="ECO:0000256" key="10">
    <source>
        <dbReference type="SAM" id="Coils"/>
    </source>
</evidence>
<evidence type="ECO:0000256" key="9">
    <source>
        <dbReference type="ARBA" id="ARBA00023012"/>
    </source>
</evidence>
<keyword evidence="10" id="KW-0175">Coiled coil</keyword>
<reference evidence="14 15" key="1">
    <citation type="submission" date="2018-03" db="EMBL/GenBank/DDBJ databases">
        <title>Cereibacter changlensis.</title>
        <authorList>
            <person name="Meyer T.E."/>
            <person name="Miller S."/>
            <person name="Lodha T."/>
            <person name="Gandham S."/>
            <person name="Chintalapati S."/>
            <person name="Chintalapati V.R."/>
        </authorList>
    </citation>
    <scope>NUCLEOTIDE SEQUENCE [LARGE SCALE GENOMIC DNA]</scope>
    <source>
        <strain evidence="14 15">JA139</strain>
    </source>
</reference>
<dbReference type="RefSeq" id="WP_107664568.1">
    <property type="nucleotide sequence ID" value="NZ_PZKG01000068.1"/>
</dbReference>
<dbReference type="GO" id="GO:0016020">
    <property type="term" value="C:membrane"/>
    <property type="evidence" value="ECO:0007669"/>
    <property type="project" value="UniProtKB-SubCell"/>
</dbReference>
<feature type="transmembrane region" description="Helical" evidence="11">
    <location>
        <begin position="12"/>
        <end position="34"/>
    </location>
</feature>
<name>A0A2T4JT09_9RHOB</name>
<dbReference type="CDD" id="cd06225">
    <property type="entry name" value="HAMP"/>
    <property type="match status" value="1"/>
</dbReference>
<evidence type="ECO:0000256" key="11">
    <source>
        <dbReference type="SAM" id="Phobius"/>
    </source>
</evidence>
<evidence type="ECO:0000313" key="14">
    <source>
        <dbReference type="EMBL" id="PTE21052.1"/>
    </source>
</evidence>
<dbReference type="SUPFAM" id="SSF55874">
    <property type="entry name" value="ATPase domain of HSP90 chaperone/DNA topoisomerase II/histidine kinase"/>
    <property type="match status" value="1"/>
</dbReference>
<evidence type="ECO:0000259" key="13">
    <source>
        <dbReference type="PROSITE" id="PS50885"/>
    </source>
</evidence>
<organism evidence="14 15">
    <name type="scientific">Cereibacter changlensis JA139</name>
    <dbReference type="NCBI Taxonomy" id="1188249"/>
    <lineage>
        <taxon>Bacteria</taxon>
        <taxon>Pseudomonadati</taxon>
        <taxon>Pseudomonadota</taxon>
        <taxon>Alphaproteobacteria</taxon>
        <taxon>Rhodobacterales</taxon>
        <taxon>Paracoccaceae</taxon>
        <taxon>Cereibacter</taxon>
    </lineage>
</organism>
<dbReference type="SMART" id="SM00304">
    <property type="entry name" value="HAMP"/>
    <property type="match status" value="1"/>
</dbReference>
<gene>
    <name evidence="14" type="ORF">C5F48_14230</name>
</gene>
<dbReference type="SMART" id="SM00388">
    <property type="entry name" value="HisKA"/>
    <property type="match status" value="1"/>
</dbReference>
<dbReference type="InterPro" id="IPR005467">
    <property type="entry name" value="His_kinase_dom"/>
</dbReference>
<proteinExistence type="predicted"/>
<feature type="coiled-coil region" evidence="10">
    <location>
        <begin position="285"/>
        <end position="312"/>
    </location>
</feature>
<dbReference type="InterPro" id="IPR003660">
    <property type="entry name" value="HAMP_dom"/>
</dbReference>
<dbReference type="OrthoDB" id="9789238at2"/>
<dbReference type="Pfam" id="PF00672">
    <property type="entry name" value="HAMP"/>
    <property type="match status" value="1"/>
</dbReference>
<dbReference type="InterPro" id="IPR004358">
    <property type="entry name" value="Sig_transdc_His_kin-like_C"/>
</dbReference>
<feature type="transmembrane region" description="Helical" evidence="11">
    <location>
        <begin position="328"/>
        <end position="354"/>
    </location>
</feature>
<dbReference type="Gene3D" id="1.10.287.130">
    <property type="match status" value="1"/>
</dbReference>
<dbReference type="GO" id="GO:0005524">
    <property type="term" value="F:ATP binding"/>
    <property type="evidence" value="ECO:0007669"/>
    <property type="project" value="UniProtKB-KW"/>
</dbReference>
<dbReference type="PANTHER" id="PTHR43065">
    <property type="entry name" value="SENSOR HISTIDINE KINASE"/>
    <property type="match status" value="1"/>
</dbReference>
<dbReference type="SUPFAM" id="SSF47384">
    <property type="entry name" value="Homodimeric domain of signal transducing histidine kinase"/>
    <property type="match status" value="1"/>
</dbReference>
<feature type="domain" description="HAMP" evidence="13">
    <location>
        <begin position="356"/>
        <end position="408"/>
    </location>
</feature>
<dbReference type="SMART" id="SM00387">
    <property type="entry name" value="HATPase_c"/>
    <property type="match status" value="1"/>
</dbReference>
<evidence type="ECO:0000256" key="2">
    <source>
        <dbReference type="ARBA" id="ARBA00004370"/>
    </source>
</evidence>
<evidence type="ECO:0000256" key="4">
    <source>
        <dbReference type="ARBA" id="ARBA00022553"/>
    </source>
</evidence>
<dbReference type="EMBL" id="PZKG01000068">
    <property type="protein sequence ID" value="PTE21052.1"/>
    <property type="molecule type" value="Genomic_DNA"/>
</dbReference>
<evidence type="ECO:0000256" key="1">
    <source>
        <dbReference type="ARBA" id="ARBA00000085"/>
    </source>
</evidence>
<dbReference type="InterPro" id="IPR036890">
    <property type="entry name" value="HATPase_C_sf"/>
</dbReference>
<keyword evidence="11" id="KW-0812">Transmembrane</keyword>
<evidence type="ECO:0000256" key="8">
    <source>
        <dbReference type="ARBA" id="ARBA00022840"/>
    </source>
</evidence>
<dbReference type="Gene3D" id="6.10.340.10">
    <property type="match status" value="1"/>
</dbReference>
<comment type="catalytic activity">
    <reaction evidence="1">
        <text>ATP + protein L-histidine = ADP + protein N-phospho-L-histidine.</text>
        <dbReference type="EC" id="2.7.13.3"/>
    </reaction>
</comment>
<keyword evidence="4" id="KW-0597">Phosphoprotein</keyword>
<keyword evidence="8" id="KW-0067">ATP-binding</keyword>
<evidence type="ECO:0000256" key="3">
    <source>
        <dbReference type="ARBA" id="ARBA00012438"/>
    </source>
</evidence>
<keyword evidence="15" id="KW-1185">Reference proteome</keyword>
<dbReference type="GO" id="GO:0000155">
    <property type="term" value="F:phosphorelay sensor kinase activity"/>
    <property type="evidence" value="ECO:0007669"/>
    <property type="project" value="InterPro"/>
</dbReference>
<evidence type="ECO:0000256" key="6">
    <source>
        <dbReference type="ARBA" id="ARBA00022741"/>
    </source>
</evidence>
<feature type="domain" description="Histidine kinase" evidence="12">
    <location>
        <begin position="449"/>
        <end position="657"/>
    </location>
</feature>
<dbReference type="Pfam" id="PF02518">
    <property type="entry name" value="HATPase_c"/>
    <property type="match status" value="1"/>
</dbReference>
<dbReference type="PRINTS" id="PR00344">
    <property type="entry name" value="BCTRLSENSOR"/>
</dbReference>
<evidence type="ECO:0000313" key="15">
    <source>
        <dbReference type="Proteomes" id="UP000241010"/>
    </source>
</evidence>
<dbReference type="Gene3D" id="3.30.565.10">
    <property type="entry name" value="Histidine kinase-like ATPase, C-terminal domain"/>
    <property type="match status" value="1"/>
</dbReference>
<keyword evidence="7 14" id="KW-0418">Kinase</keyword>
<accession>A0A2T4JT09</accession>
<protein>
    <recommendedName>
        <fullName evidence="3">histidine kinase</fullName>
        <ecNumber evidence="3">2.7.13.3</ecNumber>
    </recommendedName>
</protein>
<keyword evidence="6" id="KW-0547">Nucleotide-binding</keyword>